<organism evidence="2 3">
    <name type="scientific">Aliidongia dinghuensis</name>
    <dbReference type="NCBI Taxonomy" id="1867774"/>
    <lineage>
        <taxon>Bacteria</taxon>
        <taxon>Pseudomonadati</taxon>
        <taxon>Pseudomonadota</taxon>
        <taxon>Alphaproteobacteria</taxon>
        <taxon>Rhodospirillales</taxon>
        <taxon>Dongiaceae</taxon>
        <taxon>Aliidongia</taxon>
    </lineage>
</organism>
<sequence length="338" mass="37679">MNLLPQLLQRLSMHAVQRSHPRVSLVEIQGSETIASIYNRAGSAYVAYADGDPEHLFDFSGPHAYADRCLWSVLDGKLTELRARGAQVVRILDAGCGPGTWLRRLVTRALELGFSNIIARGFDVAETQIRTARDLGQRLSELPGVVLVFDVADLTEPLPEADGSVDLTLCLYSVLSHLPAESLPRVSAEMARVTRGHFVATVRSVGSTPSIFVDSVEKARHFQHDHERDLCRVELYDGRSFVLRFHLFTAAEFRDSFADRFVVEDLRGLDLFHSRFVQDPRWNPASLASDRVSRDHLDRLEDTYARLPGFMEQANHFMLVGRPIAGDAPSASLSLVEA</sequence>
<dbReference type="SUPFAM" id="SSF53335">
    <property type="entry name" value="S-adenosyl-L-methionine-dependent methyltransferases"/>
    <property type="match status" value="1"/>
</dbReference>
<dbReference type="AlphaFoldDB" id="A0A8J2YZ88"/>
<dbReference type="InterPro" id="IPR041698">
    <property type="entry name" value="Methyltransf_25"/>
</dbReference>
<dbReference type="Gene3D" id="3.40.50.150">
    <property type="entry name" value="Vaccinia Virus protein VP39"/>
    <property type="match status" value="1"/>
</dbReference>
<reference evidence="2" key="1">
    <citation type="journal article" date="2014" name="Int. J. Syst. Evol. Microbiol.">
        <title>Complete genome sequence of Corynebacterium casei LMG S-19264T (=DSM 44701T), isolated from a smear-ripened cheese.</title>
        <authorList>
            <consortium name="US DOE Joint Genome Institute (JGI-PGF)"/>
            <person name="Walter F."/>
            <person name="Albersmeier A."/>
            <person name="Kalinowski J."/>
            <person name="Ruckert C."/>
        </authorList>
    </citation>
    <scope>NUCLEOTIDE SEQUENCE</scope>
    <source>
        <strain evidence="2">CGMCC 1.15725</strain>
    </source>
</reference>
<feature type="domain" description="Methyltransferase" evidence="1">
    <location>
        <begin position="91"/>
        <end position="195"/>
    </location>
</feature>
<dbReference type="Proteomes" id="UP000646365">
    <property type="component" value="Unassembled WGS sequence"/>
</dbReference>
<dbReference type="CDD" id="cd02440">
    <property type="entry name" value="AdoMet_MTases"/>
    <property type="match status" value="1"/>
</dbReference>
<name>A0A8J2YZ88_9PROT</name>
<evidence type="ECO:0000313" key="2">
    <source>
        <dbReference type="EMBL" id="GGF35122.1"/>
    </source>
</evidence>
<dbReference type="InterPro" id="IPR029063">
    <property type="entry name" value="SAM-dependent_MTases_sf"/>
</dbReference>
<keyword evidence="3" id="KW-1185">Reference proteome</keyword>
<dbReference type="Pfam" id="PF13649">
    <property type="entry name" value="Methyltransf_25"/>
    <property type="match status" value="1"/>
</dbReference>
<dbReference type="EMBL" id="BMJQ01000013">
    <property type="protein sequence ID" value="GGF35122.1"/>
    <property type="molecule type" value="Genomic_DNA"/>
</dbReference>
<comment type="caution">
    <text evidence="2">The sequence shown here is derived from an EMBL/GenBank/DDBJ whole genome shotgun (WGS) entry which is preliminary data.</text>
</comment>
<evidence type="ECO:0000313" key="3">
    <source>
        <dbReference type="Proteomes" id="UP000646365"/>
    </source>
</evidence>
<gene>
    <name evidence="2" type="ORF">GCM10011611_46720</name>
</gene>
<proteinExistence type="predicted"/>
<accession>A0A8J2YZ88</accession>
<protein>
    <recommendedName>
        <fullName evidence="1">Methyltransferase domain-containing protein</fullName>
    </recommendedName>
</protein>
<evidence type="ECO:0000259" key="1">
    <source>
        <dbReference type="Pfam" id="PF13649"/>
    </source>
</evidence>
<reference evidence="2" key="2">
    <citation type="submission" date="2020-09" db="EMBL/GenBank/DDBJ databases">
        <authorList>
            <person name="Sun Q."/>
            <person name="Zhou Y."/>
        </authorList>
    </citation>
    <scope>NUCLEOTIDE SEQUENCE</scope>
    <source>
        <strain evidence="2">CGMCC 1.15725</strain>
    </source>
</reference>